<dbReference type="AlphaFoldDB" id="A0A0B7BR58"/>
<name>A0A0B7BR58_9EUPU</name>
<dbReference type="InterPro" id="IPR036691">
    <property type="entry name" value="Endo/exonu/phosph_ase_sf"/>
</dbReference>
<dbReference type="PANTHER" id="PTHR36688">
    <property type="entry name" value="ENDO/EXONUCLEASE/PHOSPHATASE DOMAIN-CONTAINING PROTEIN"/>
    <property type="match status" value="1"/>
</dbReference>
<evidence type="ECO:0000313" key="2">
    <source>
        <dbReference type="EMBL" id="CEK95764.1"/>
    </source>
</evidence>
<dbReference type="EMBL" id="HACG01048899">
    <property type="protein sequence ID" value="CEK95764.1"/>
    <property type="molecule type" value="Transcribed_RNA"/>
</dbReference>
<organism evidence="2">
    <name type="scientific">Arion vulgaris</name>
    <dbReference type="NCBI Taxonomy" id="1028688"/>
    <lineage>
        <taxon>Eukaryota</taxon>
        <taxon>Metazoa</taxon>
        <taxon>Spiralia</taxon>
        <taxon>Lophotrochozoa</taxon>
        <taxon>Mollusca</taxon>
        <taxon>Gastropoda</taxon>
        <taxon>Heterobranchia</taxon>
        <taxon>Euthyneura</taxon>
        <taxon>Panpulmonata</taxon>
        <taxon>Eupulmonata</taxon>
        <taxon>Stylommatophora</taxon>
        <taxon>Helicina</taxon>
        <taxon>Arionoidea</taxon>
        <taxon>Arionidae</taxon>
        <taxon>Arion</taxon>
    </lineage>
</organism>
<dbReference type="Pfam" id="PF14529">
    <property type="entry name" value="Exo_endo_phos_2"/>
    <property type="match status" value="1"/>
</dbReference>
<protein>
    <recommendedName>
        <fullName evidence="1">Endonuclease/exonuclease/phosphatase domain-containing protein</fullName>
    </recommendedName>
</protein>
<reference evidence="2" key="1">
    <citation type="submission" date="2014-12" db="EMBL/GenBank/DDBJ databases">
        <title>Insight into the proteome of Arion vulgaris.</title>
        <authorList>
            <person name="Aradska J."/>
            <person name="Bulat T."/>
            <person name="Smidak R."/>
            <person name="Sarate P."/>
            <person name="Gangsoo J."/>
            <person name="Sialana F."/>
            <person name="Bilban M."/>
            <person name="Lubec G."/>
        </authorList>
    </citation>
    <scope>NUCLEOTIDE SEQUENCE</scope>
    <source>
        <tissue evidence="2">Skin</tissue>
    </source>
</reference>
<proteinExistence type="predicted"/>
<gene>
    <name evidence="2" type="primary">ORF208581</name>
</gene>
<dbReference type="InterPro" id="IPR052560">
    <property type="entry name" value="RdDP_mobile_element"/>
</dbReference>
<dbReference type="GO" id="GO:0003824">
    <property type="term" value="F:catalytic activity"/>
    <property type="evidence" value="ECO:0007669"/>
    <property type="project" value="InterPro"/>
</dbReference>
<accession>A0A0B7BR58</accession>
<feature type="domain" description="Endonuclease/exonuclease/phosphatase" evidence="1">
    <location>
        <begin position="60"/>
        <end position="167"/>
    </location>
</feature>
<evidence type="ECO:0000259" key="1">
    <source>
        <dbReference type="Pfam" id="PF14529"/>
    </source>
</evidence>
<dbReference type="Gene3D" id="3.60.10.10">
    <property type="entry name" value="Endonuclease/exonuclease/phosphatase"/>
    <property type="match status" value="1"/>
</dbReference>
<feature type="non-terminal residue" evidence="2">
    <location>
        <position position="1"/>
    </location>
</feature>
<sequence length="185" mass="20934">ETRGYQTFRIDREGHKGGVLTLVRNGIPTKQMEGTKGNPGAVEIIGVQITCKDIQIILYNLYCPSYTPLSLETMNISENSCIVVGDFNSRSERWGYSETNSRGVEVEDWEIENNLFLINAPDDPPTFYSRTWHTTSTPDLAFATSDISTKVVRTVTHQLGDSDHRPVKLQVDLNFVPEPKMWLPR</sequence>
<dbReference type="InterPro" id="IPR005135">
    <property type="entry name" value="Endo/exonuclease/phosphatase"/>
</dbReference>
<dbReference type="SUPFAM" id="SSF56219">
    <property type="entry name" value="DNase I-like"/>
    <property type="match status" value="1"/>
</dbReference>
<dbReference type="PANTHER" id="PTHR36688:SF2">
    <property type="entry name" value="ENDONUCLEASE_EXONUCLEASE_PHOSPHATASE DOMAIN-CONTAINING PROTEIN"/>
    <property type="match status" value="1"/>
</dbReference>